<protein>
    <recommendedName>
        <fullName evidence="3">Peptidase S9 prolyl oligopeptidase catalytic domain-containing protein</fullName>
    </recommendedName>
</protein>
<feature type="region of interest" description="Disordered" evidence="2">
    <location>
        <begin position="591"/>
        <end position="621"/>
    </location>
</feature>
<dbReference type="Gene3D" id="2.130.10.120">
    <property type="entry name" value="Prolyl oligopeptidase, N-terminal domain"/>
    <property type="match status" value="1"/>
</dbReference>
<evidence type="ECO:0000256" key="2">
    <source>
        <dbReference type="SAM" id="MobiDB-lite"/>
    </source>
</evidence>
<dbReference type="SUPFAM" id="SSF53474">
    <property type="entry name" value="alpha/beta-Hydrolases"/>
    <property type="match status" value="1"/>
</dbReference>
<evidence type="ECO:0000313" key="4">
    <source>
        <dbReference type="EMBL" id="PCC17538.1"/>
    </source>
</evidence>
<feature type="compositionally biased region" description="Polar residues" evidence="2">
    <location>
        <begin position="605"/>
        <end position="621"/>
    </location>
</feature>
<comment type="caution">
    <text evidence="4">The sequence shown here is derived from an EMBL/GenBank/DDBJ whole genome shotgun (WGS) entry which is preliminary data.</text>
</comment>
<dbReference type="GO" id="GO:0004252">
    <property type="term" value="F:serine-type endopeptidase activity"/>
    <property type="evidence" value="ECO:0007669"/>
    <property type="project" value="InterPro"/>
</dbReference>
<dbReference type="InterPro" id="IPR051543">
    <property type="entry name" value="Serine_Peptidase_S9A"/>
</dbReference>
<dbReference type="PANTHER" id="PTHR11757:SF19">
    <property type="entry name" value="PROLYL ENDOPEPTIDASE-LIKE"/>
    <property type="match status" value="1"/>
</dbReference>
<name>A0A2A3X1J0_BREAU</name>
<dbReference type="EMBL" id="NRGX01000001">
    <property type="protein sequence ID" value="PCC17538.1"/>
    <property type="molecule type" value="Genomic_DNA"/>
</dbReference>
<dbReference type="SUPFAM" id="SSF82171">
    <property type="entry name" value="DPP6 N-terminal domain-like"/>
    <property type="match status" value="1"/>
</dbReference>
<dbReference type="GO" id="GO:0005856">
    <property type="term" value="C:cytoskeleton"/>
    <property type="evidence" value="ECO:0007669"/>
    <property type="project" value="TreeGrafter"/>
</dbReference>
<dbReference type="Pfam" id="PF00326">
    <property type="entry name" value="Peptidase_S9"/>
    <property type="match status" value="1"/>
</dbReference>
<accession>A0A2A3X1J0</accession>
<dbReference type="Proteomes" id="UP000218377">
    <property type="component" value="Unassembled WGS sequence"/>
</dbReference>
<sequence>MGRTAVGVIEPHIRDLAEHLRALETLRPQAQEPARTSQERVHTIRLQTPTGAETTETITLRAGESLLPAAGNTMFAVVGDTDGDENYRLLIYTAAAKGVELAHDEAPVSPRVRAFGSGLLWIRRDESLRPNQLLWWHPGSARPTALADEPDSTRRLELRSVTDDTAILASRGAGTTRHWSISGHDGTIPTCRPLRQGISDADVAVWQQTVVVLDRPNGLLWDHDREHVLASTPPGFSAEHLQPSGDALLVIGRADERQAIWLPAHGPQAIWTAPPAGTMLPAFDSGNEQLILLASSPVHQPQVVPAEVGKNLSLESTGRASTLCLDAASEDGTMIPITLFLPNGEQKHPLVVHVYGAYGISLEGPFDPFTDDLLARGVAVAFCHIRGGGELGSQWHRQATGEYRYRTVDDLLACLARLRALPAIAADRIVVTAASAGGLTAATACLRQPTWLRGLHLVHPFLDPLATLTNSASNLASTDRAEYGDPRHDPAIRDLLQRLSPMARIQELPAQSYPLPRAWIRAAERDARADNDAIHRFSQHYRDASNSRRPGHVIQRVTPGGHLAGGSIEAADDENTLAHAWMLDVLGAPYEPNKPAGTVGRSDPATCSTPSTTRTGYQTEP</sequence>
<dbReference type="InterPro" id="IPR002470">
    <property type="entry name" value="Peptidase_S9A"/>
</dbReference>
<evidence type="ECO:0000256" key="1">
    <source>
        <dbReference type="ARBA" id="ARBA00005228"/>
    </source>
</evidence>
<dbReference type="PRINTS" id="PR00862">
    <property type="entry name" value="PROLIGOPTASE"/>
</dbReference>
<dbReference type="InterPro" id="IPR029058">
    <property type="entry name" value="AB_hydrolase_fold"/>
</dbReference>
<dbReference type="GO" id="GO:0006508">
    <property type="term" value="P:proteolysis"/>
    <property type="evidence" value="ECO:0007669"/>
    <property type="project" value="InterPro"/>
</dbReference>
<dbReference type="Gene3D" id="3.40.50.1820">
    <property type="entry name" value="alpha/beta hydrolase"/>
    <property type="match status" value="1"/>
</dbReference>
<dbReference type="InterPro" id="IPR001375">
    <property type="entry name" value="Peptidase_S9_cat"/>
</dbReference>
<evidence type="ECO:0000259" key="3">
    <source>
        <dbReference type="Pfam" id="PF00326"/>
    </source>
</evidence>
<dbReference type="AlphaFoldDB" id="A0A2A3X1J0"/>
<proteinExistence type="inferred from homology"/>
<reference evidence="4 5" key="1">
    <citation type="journal article" date="2017" name="Elife">
        <title>Extensive horizontal gene transfer in cheese-associated bacteria.</title>
        <authorList>
            <person name="Bonham K.S."/>
            <person name="Wolfe B.E."/>
            <person name="Dutton R.J."/>
        </authorList>
    </citation>
    <scope>NUCLEOTIDE SEQUENCE [LARGE SCALE GENOMIC DNA]</scope>
    <source>
        <strain evidence="4 5">JB5</strain>
    </source>
</reference>
<feature type="domain" description="Peptidase S9 prolyl oligopeptidase catalytic" evidence="3">
    <location>
        <begin position="373"/>
        <end position="506"/>
    </location>
</feature>
<dbReference type="RefSeq" id="WP_096157495.1">
    <property type="nucleotide sequence ID" value="NZ_NRGX01000001.1"/>
</dbReference>
<evidence type="ECO:0000313" key="5">
    <source>
        <dbReference type="Proteomes" id="UP000218377"/>
    </source>
</evidence>
<comment type="similarity">
    <text evidence="1">Belongs to the peptidase S9A family.</text>
</comment>
<organism evidence="4 5">
    <name type="scientific">Brevibacterium aurantiacum</name>
    <dbReference type="NCBI Taxonomy" id="273384"/>
    <lineage>
        <taxon>Bacteria</taxon>
        <taxon>Bacillati</taxon>
        <taxon>Actinomycetota</taxon>
        <taxon>Actinomycetes</taxon>
        <taxon>Micrococcales</taxon>
        <taxon>Brevibacteriaceae</taxon>
        <taxon>Brevibacterium</taxon>
    </lineage>
</organism>
<dbReference type="PANTHER" id="PTHR11757">
    <property type="entry name" value="PROTEASE FAMILY S9A OLIGOPEPTIDASE"/>
    <property type="match status" value="1"/>
</dbReference>
<gene>
    <name evidence="4" type="ORF">CIK79_04100</name>
</gene>